<dbReference type="Pfam" id="PF00059">
    <property type="entry name" value="Lectin_C"/>
    <property type="match status" value="1"/>
</dbReference>
<dbReference type="InterPro" id="IPR016186">
    <property type="entry name" value="C-type_lectin-like/link_sf"/>
</dbReference>
<reference evidence="2 3" key="1">
    <citation type="submission" date="2022-05" db="EMBL/GenBank/DDBJ databases">
        <authorList>
            <consortium name="Genoscope - CEA"/>
            <person name="William W."/>
        </authorList>
    </citation>
    <scope>NUCLEOTIDE SEQUENCE [LARGE SCALE GENOMIC DNA]</scope>
</reference>
<dbReference type="InterPro" id="IPR050111">
    <property type="entry name" value="C-type_lectin/snaclec_domain"/>
</dbReference>
<comment type="caution">
    <text evidence="2">The sequence shown here is derived from an EMBL/GenBank/DDBJ whole genome shotgun (WGS) entry which is preliminary data.</text>
</comment>
<evidence type="ECO:0000313" key="3">
    <source>
        <dbReference type="Proteomes" id="UP001159405"/>
    </source>
</evidence>
<dbReference type="InterPro" id="IPR016187">
    <property type="entry name" value="CTDL_fold"/>
</dbReference>
<feature type="domain" description="C-type lectin" evidence="1">
    <location>
        <begin position="163"/>
        <end position="280"/>
    </location>
</feature>
<sequence length="298" mass="33124">FIDESYVAIASFTEKQCPFYSPPQGGALVCTNPNNTNKICAVMCRTGTDFNFDPPLLYYCSAGDWSYFSVLSYVSTLPWPNCSAGVNPSSIKLSNLQYHYYDGDAHNSNVQATIKEKFYQLLTSQFVPPFFCPSPLNLCLKDEMLVYPGINEGSNCPAGWVNNGSSCYYVKDTPTLKQSDARQHCQNLGGDLAIIKSENQNNFIFSLIQSQNTFTKWGAWIGIQRRKADGKFYWIDNTPADGSYSIWAGGEPNNAGGSENCVQMYGNHRLGKKWNDFSCELGSHVTDAPVILCQKTLV</sequence>
<dbReference type="SMART" id="SM00034">
    <property type="entry name" value="CLECT"/>
    <property type="match status" value="1"/>
</dbReference>
<dbReference type="SUPFAM" id="SSF56436">
    <property type="entry name" value="C-type lectin-like"/>
    <property type="match status" value="1"/>
</dbReference>
<evidence type="ECO:0000313" key="2">
    <source>
        <dbReference type="EMBL" id="CAH3104581.1"/>
    </source>
</evidence>
<dbReference type="Proteomes" id="UP001159405">
    <property type="component" value="Unassembled WGS sequence"/>
</dbReference>
<name>A0ABN8NEQ1_9CNID</name>
<keyword evidence="3" id="KW-1185">Reference proteome</keyword>
<proteinExistence type="predicted"/>
<dbReference type="PANTHER" id="PTHR22803">
    <property type="entry name" value="MANNOSE, PHOSPHOLIPASE, LECTIN RECEPTOR RELATED"/>
    <property type="match status" value="1"/>
</dbReference>
<organism evidence="2 3">
    <name type="scientific">Porites lobata</name>
    <dbReference type="NCBI Taxonomy" id="104759"/>
    <lineage>
        <taxon>Eukaryota</taxon>
        <taxon>Metazoa</taxon>
        <taxon>Cnidaria</taxon>
        <taxon>Anthozoa</taxon>
        <taxon>Hexacorallia</taxon>
        <taxon>Scleractinia</taxon>
        <taxon>Fungiina</taxon>
        <taxon>Poritidae</taxon>
        <taxon>Porites</taxon>
    </lineage>
</organism>
<gene>
    <name evidence="2" type="ORF">PLOB_00012435</name>
</gene>
<dbReference type="PROSITE" id="PS50041">
    <property type="entry name" value="C_TYPE_LECTIN_2"/>
    <property type="match status" value="1"/>
</dbReference>
<protein>
    <recommendedName>
        <fullName evidence="1">C-type lectin domain-containing protein</fullName>
    </recommendedName>
</protein>
<feature type="non-terminal residue" evidence="2">
    <location>
        <position position="1"/>
    </location>
</feature>
<dbReference type="Gene3D" id="3.10.100.10">
    <property type="entry name" value="Mannose-Binding Protein A, subunit A"/>
    <property type="match status" value="1"/>
</dbReference>
<evidence type="ECO:0000259" key="1">
    <source>
        <dbReference type="PROSITE" id="PS50041"/>
    </source>
</evidence>
<accession>A0ABN8NEQ1</accession>
<dbReference type="InterPro" id="IPR001304">
    <property type="entry name" value="C-type_lectin-like"/>
</dbReference>
<dbReference type="EMBL" id="CALNXK010000017">
    <property type="protein sequence ID" value="CAH3104581.1"/>
    <property type="molecule type" value="Genomic_DNA"/>
</dbReference>